<feature type="transmembrane region" description="Helical" evidence="1">
    <location>
        <begin position="174"/>
        <end position="191"/>
    </location>
</feature>
<feature type="transmembrane region" description="Helical" evidence="1">
    <location>
        <begin position="104"/>
        <end position="129"/>
    </location>
</feature>
<sequence length="251" mass="26328">MRNAIASEWTKIWSLRSTWWTLLAALGLMGLMSAVLATSTAANNDSGDPALHQGVVQDSDMAIGAIDLVQFVLITLAILMITSEYATGSIRTTLQWVPVRARMLAAKATVATAVILPAGLILGTIGTAVSDPLLAHWGRFSPAQATADVAAIGVYLALISVFILSVGAMLRSTAGTLTTAFLFLMALPMLLANSKMGLLKHIADALPSTAGRHFMSGDATPYPPTIGLLIMVGWATAAAALATYLLRHRDA</sequence>
<dbReference type="AlphaFoldDB" id="A0A939PMT3"/>
<keyword evidence="1" id="KW-0812">Transmembrane</keyword>
<feature type="transmembrane region" description="Helical" evidence="1">
    <location>
        <begin position="61"/>
        <end position="83"/>
    </location>
</feature>
<keyword evidence="3" id="KW-1185">Reference proteome</keyword>
<dbReference type="RefSeq" id="WP_208259921.1">
    <property type="nucleotide sequence ID" value="NZ_JAGEOJ010000015.1"/>
</dbReference>
<proteinExistence type="predicted"/>
<gene>
    <name evidence="2" type="ORF">J4573_33350</name>
</gene>
<reference evidence="2" key="1">
    <citation type="submission" date="2021-03" db="EMBL/GenBank/DDBJ databases">
        <authorList>
            <person name="Kanchanasin P."/>
            <person name="Saeng-In P."/>
            <person name="Phongsopitanun W."/>
            <person name="Yuki M."/>
            <person name="Kudo T."/>
            <person name="Ohkuma M."/>
            <person name="Tanasupawat S."/>
        </authorList>
    </citation>
    <scope>NUCLEOTIDE SEQUENCE</scope>
    <source>
        <strain evidence="2">GKU 128</strain>
    </source>
</reference>
<keyword evidence="1" id="KW-0472">Membrane</keyword>
<comment type="caution">
    <text evidence="2">The sequence shown here is derived from an EMBL/GenBank/DDBJ whole genome shotgun (WGS) entry which is preliminary data.</text>
</comment>
<feature type="transmembrane region" description="Helical" evidence="1">
    <location>
        <begin position="149"/>
        <end position="167"/>
    </location>
</feature>
<organism evidence="2 3">
    <name type="scientific">Actinomadura barringtoniae</name>
    <dbReference type="NCBI Taxonomy" id="1427535"/>
    <lineage>
        <taxon>Bacteria</taxon>
        <taxon>Bacillati</taxon>
        <taxon>Actinomycetota</taxon>
        <taxon>Actinomycetes</taxon>
        <taxon>Streptosporangiales</taxon>
        <taxon>Thermomonosporaceae</taxon>
        <taxon>Actinomadura</taxon>
    </lineage>
</organism>
<keyword evidence="1" id="KW-1133">Transmembrane helix</keyword>
<accession>A0A939PMT3</accession>
<dbReference type="Proteomes" id="UP000669179">
    <property type="component" value="Unassembled WGS sequence"/>
</dbReference>
<dbReference type="EMBL" id="JAGEOJ010000015">
    <property type="protein sequence ID" value="MBO2452014.1"/>
    <property type="molecule type" value="Genomic_DNA"/>
</dbReference>
<evidence type="ECO:0000256" key="1">
    <source>
        <dbReference type="SAM" id="Phobius"/>
    </source>
</evidence>
<evidence type="ECO:0000313" key="2">
    <source>
        <dbReference type="EMBL" id="MBO2452014.1"/>
    </source>
</evidence>
<name>A0A939PMT3_9ACTN</name>
<feature type="transmembrane region" description="Helical" evidence="1">
    <location>
        <begin position="225"/>
        <end position="246"/>
    </location>
</feature>
<evidence type="ECO:0000313" key="3">
    <source>
        <dbReference type="Proteomes" id="UP000669179"/>
    </source>
</evidence>
<protein>
    <submittedName>
        <fullName evidence="2">ABC transporter permease</fullName>
    </submittedName>
</protein>